<protein>
    <submittedName>
        <fullName evidence="1">Uncharacterized protein</fullName>
    </submittedName>
</protein>
<evidence type="ECO:0000313" key="1">
    <source>
        <dbReference type="EMBL" id="KAK0433924.1"/>
    </source>
</evidence>
<gene>
    <name evidence="1" type="ORF">EV420DRAFT_1654260</name>
</gene>
<accession>A0AA39MHI4</accession>
<dbReference type="EMBL" id="JAUEPS010000202">
    <property type="protein sequence ID" value="KAK0433924.1"/>
    <property type="molecule type" value="Genomic_DNA"/>
</dbReference>
<dbReference type="GeneID" id="85362348"/>
<reference evidence="1" key="1">
    <citation type="submission" date="2023-06" db="EMBL/GenBank/DDBJ databases">
        <authorList>
            <consortium name="Lawrence Berkeley National Laboratory"/>
            <person name="Ahrendt S."/>
            <person name="Sahu N."/>
            <person name="Indic B."/>
            <person name="Wong-Bajracharya J."/>
            <person name="Merenyi Z."/>
            <person name="Ke H.-M."/>
            <person name="Monk M."/>
            <person name="Kocsube S."/>
            <person name="Drula E."/>
            <person name="Lipzen A."/>
            <person name="Balint B."/>
            <person name="Henrissat B."/>
            <person name="Andreopoulos B."/>
            <person name="Martin F.M."/>
            <person name="Harder C.B."/>
            <person name="Rigling D."/>
            <person name="Ford K.L."/>
            <person name="Foster G.D."/>
            <person name="Pangilinan J."/>
            <person name="Papanicolaou A."/>
            <person name="Barry K."/>
            <person name="LaButti K."/>
            <person name="Viragh M."/>
            <person name="Koriabine M."/>
            <person name="Yan M."/>
            <person name="Riley R."/>
            <person name="Champramary S."/>
            <person name="Plett K.L."/>
            <person name="Tsai I.J."/>
            <person name="Slot J."/>
            <person name="Sipos G."/>
            <person name="Plett J."/>
            <person name="Nagy L.G."/>
            <person name="Grigoriev I.V."/>
        </authorList>
    </citation>
    <scope>NUCLEOTIDE SEQUENCE</scope>
    <source>
        <strain evidence="1">CCBAS 213</strain>
    </source>
</reference>
<name>A0AA39MHI4_ARMTA</name>
<evidence type="ECO:0000313" key="2">
    <source>
        <dbReference type="Proteomes" id="UP001175211"/>
    </source>
</evidence>
<proteinExistence type="predicted"/>
<dbReference type="AlphaFoldDB" id="A0AA39MHI4"/>
<organism evidence="1 2">
    <name type="scientific">Armillaria tabescens</name>
    <name type="common">Ringless honey mushroom</name>
    <name type="synonym">Agaricus tabescens</name>
    <dbReference type="NCBI Taxonomy" id="1929756"/>
    <lineage>
        <taxon>Eukaryota</taxon>
        <taxon>Fungi</taxon>
        <taxon>Dikarya</taxon>
        <taxon>Basidiomycota</taxon>
        <taxon>Agaricomycotina</taxon>
        <taxon>Agaricomycetes</taxon>
        <taxon>Agaricomycetidae</taxon>
        <taxon>Agaricales</taxon>
        <taxon>Marasmiineae</taxon>
        <taxon>Physalacriaceae</taxon>
        <taxon>Desarmillaria</taxon>
    </lineage>
</organism>
<comment type="caution">
    <text evidence="1">The sequence shown here is derived from an EMBL/GenBank/DDBJ whole genome shotgun (WGS) entry which is preliminary data.</text>
</comment>
<sequence length="154" mass="18333">MSSYSLYTNSPYEPLLDVLPVIGLYRYAVQYDYSPEQEVWLADQGPSFERAIQNNRVLLCLERIYSRWFDRWPSKSEGIDPTHINLNEKQRKIEIFALYIMGLKHRWLDVGTPPDRWTNVMVYMKLDHLEEMLQEYWGIQRVFVRIVGAANGNR</sequence>
<dbReference type="RefSeq" id="XP_060321613.1">
    <property type="nucleotide sequence ID" value="XM_060478800.1"/>
</dbReference>
<dbReference type="Proteomes" id="UP001175211">
    <property type="component" value="Unassembled WGS sequence"/>
</dbReference>
<keyword evidence="2" id="KW-1185">Reference proteome</keyword>